<organism evidence="2 3">
    <name type="scientific">Dyella acidisoli</name>
    <dbReference type="NCBI Taxonomy" id="1867834"/>
    <lineage>
        <taxon>Bacteria</taxon>
        <taxon>Pseudomonadati</taxon>
        <taxon>Pseudomonadota</taxon>
        <taxon>Gammaproteobacteria</taxon>
        <taxon>Lysobacterales</taxon>
        <taxon>Rhodanobacteraceae</taxon>
        <taxon>Dyella</taxon>
    </lineage>
</organism>
<dbReference type="EMBL" id="BSOB01000008">
    <property type="protein sequence ID" value="GLQ91998.1"/>
    <property type="molecule type" value="Genomic_DNA"/>
</dbReference>
<gene>
    <name evidence="2" type="ORF">GCM10007901_09490</name>
</gene>
<dbReference type="InterPro" id="IPR024467">
    <property type="entry name" value="Xre/MbcA/ParS-like_toxin-bd"/>
</dbReference>
<evidence type="ECO:0000313" key="3">
    <source>
        <dbReference type="Proteomes" id="UP001156670"/>
    </source>
</evidence>
<evidence type="ECO:0000313" key="2">
    <source>
        <dbReference type="EMBL" id="GLQ91998.1"/>
    </source>
</evidence>
<evidence type="ECO:0000259" key="1">
    <source>
        <dbReference type="Pfam" id="PF09722"/>
    </source>
</evidence>
<dbReference type="Pfam" id="PF09722">
    <property type="entry name" value="Xre_MbcA_ParS_C"/>
    <property type="match status" value="1"/>
</dbReference>
<feature type="domain" description="Antitoxin Xre/MbcA/ParS-like toxin-binding" evidence="1">
    <location>
        <begin position="15"/>
        <end position="62"/>
    </location>
</feature>
<name>A0ABQ5XK54_9GAMM</name>
<keyword evidence="3" id="KW-1185">Reference proteome</keyword>
<comment type="caution">
    <text evidence="2">The sequence shown here is derived from an EMBL/GenBank/DDBJ whole genome shotgun (WGS) entry which is preliminary data.</text>
</comment>
<accession>A0ABQ5XK54</accession>
<dbReference type="Proteomes" id="UP001156670">
    <property type="component" value="Unassembled WGS sequence"/>
</dbReference>
<proteinExistence type="predicted"/>
<sequence length="67" mass="7350">MASVDDLNVQRVLRAAEAISGDRARAIAWLQQPILDFNGKKPMDLVDEGRTDALLRYLNSIEVGPVG</sequence>
<protein>
    <recommendedName>
        <fullName evidence="1">Antitoxin Xre/MbcA/ParS-like toxin-binding domain-containing protein</fullName>
    </recommendedName>
</protein>
<reference evidence="3" key="1">
    <citation type="journal article" date="2019" name="Int. J. Syst. Evol. Microbiol.">
        <title>The Global Catalogue of Microorganisms (GCM) 10K type strain sequencing project: providing services to taxonomists for standard genome sequencing and annotation.</title>
        <authorList>
            <consortium name="The Broad Institute Genomics Platform"/>
            <consortium name="The Broad Institute Genome Sequencing Center for Infectious Disease"/>
            <person name="Wu L."/>
            <person name="Ma J."/>
        </authorList>
    </citation>
    <scope>NUCLEOTIDE SEQUENCE [LARGE SCALE GENOMIC DNA]</scope>
    <source>
        <strain evidence="3">NBRC 111980</strain>
    </source>
</reference>
<dbReference type="RefSeq" id="WP_284319749.1">
    <property type="nucleotide sequence ID" value="NZ_BSOB01000008.1"/>
</dbReference>